<evidence type="ECO:0000256" key="2">
    <source>
        <dbReference type="ARBA" id="ARBA00022833"/>
    </source>
</evidence>
<dbReference type="InterPro" id="IPR036864">
    <property type="entry name" value="Zn2-C6_fun-type_DNA-bd_sf"/>
</dbReference>
<feature type="domain" description="C2H2-type" evidence="9">
    <location>
        <begin position="12"/>
        <end position="41"/>
    </location>
</feature>
<dbReference type="Gene3D" id="4.10.240.10">
    <property type="entry name" value="Zn(2)-C6 fungal-type DNA-binding domain"/>
    <property type="match status" value="1"/>
</dbReference>
<dbReference type="EMBL" id="QGMF01000741">
    <property type="protein sequence ID" value="TVY14195.1"/>
    <property type="molecule type" value="Genomic_DNA"/>
</dbReference>
<dbReference type="Pfam" id="PF00096">
    <property type="entry name" value="zf-C2H2"/>
    <property type="match status" value="1"/>
</dbReference>
<dbReference type="Pfam" id="PF04082">
    <property type="entry name" value="Fungal_trans"/>
    <property type="match status" value="1"/>
</dbReference>
<evidence type="ECO:0000313" key="10">
    <source>
        <dbReference type="EMBL" id="TVY14195.1"/>
    </source>
</evidence>
<sequence>MGHTEPTKNSRWACKFSGCEKSFARKEHLTRHERTHSRGDHQYECKVCLQKFNRGDSLQRHLARHGDDYKPSPSGRVKRACITCHKGKSKCDGDQPCSRCHSKGAVCRYEQVEQQNRTPPPPNPPLDVVESGGIRRIPGPEAQLPPSLHVMPMFPVSTPGSHHLEVGSGGPWDGPAIPNAQPSITPPPRNVTPTSKAGIGNGIVGLKTMQLRKDSSPRCSKLPVDARSEFLDEALPMAPDDATDSYEKLYFDHFHHRWPIIHRPPYEGYNPKHVLSVLRLSTLMIGGWFSRTVEGKKYALAVHDYLMLKILTKLGGKNSNCIFQQDTLPSWLCQAALINIVFALHTGIEQNISRSAVLRSTLVSVLQEVGFFRSETVWLDEKPGYFIPLHLSLLGERQRLAAYLFKIDNYVSIIRAKPALLTTDDLHFTIQSTYATWNAKGLDIFATRIEEEPTFRNQISMSDWIKDLHNWKIESKDRPLLIEDITLFMCSMEPKIAEFWDKMRNCSFVYSVEGFKANCPRHRLDALKLLLDRISCQLTRPTSLECEILPLRHYYGYEDPTEPGWQDAARARVKGLLFDAKMLYHCLNIQLNADIRMLAQLAKDGTATTNTQRHLPESDPEQQERESRAKLVKPWTTTSLARRSLLHAAEVLVLHEQNKEFDTRTMDPIAFVALAAGALAIWAYCMFSGDVDAGPAGGRSMEGRRGLGLGWGYRWILGA</sequence>
<feature type="domain" description="Zn(2)-C6 fungal-type" evidence="8">
    <location>
        <begin position="80"/>
        <end position="109"/>
    </location>
</feature>
<feature type="region of interest" description="Disordered" evidence="7">
    <location>
        <begin position="607"/>
        <end position="629"/>
    </location>
</feature>
<dbReference type="GO" id="GO:0008270">
    <property type="term" value="F:zinc ion binding"/>
    <property type="evidence" value="ECO:0007669"/>
    <property type="project" value="UniProtKB-KW"/>
</dbReference>
<keyword evidence="3" id="KW-0805">Transcription regulation</keyword>
<protein>
    <submittedName>
        <fullName evidence="10">Krueppel-like factor 11</fullName>
    </submittedName>
</protein>
<dbReference type="InterPro" id="IPR036236">
    <property type="entry name" value="Znf_C2H2_sf"/>
</dbReference>
<dbReference type="Proteomes" id="UP000469559">
    <property type="component" value="Unassembled WGS sequence"/>
</dbReference>
<proteinExistence type="predicted"/>
<evidence type="ECO:0000256" key="3">
    <source>
        <dbReference type="ARBA" id="ARBA00023015"/>
    </source>
</evidence>
<evidence type="ECO:0000256" key="6">
    <source>
        <dbReference type="PROSITE-ProRule" id="PRU00042"/>
    </source>
</evidence>
<dbReference type="PROSITE" id="PS00028">
    <property type="entry name" value="ZINC_FINGER_C2H2_1"/>
    <property type="match status" value="2"/>
</dbReference>
<evidence type="ECO:0000313" key="11">
    <source>
        <dbReference type="Proteomes" id="UP000469559"/>
    </source>
</evidence>
<dbReference type="Pfam" id="PF00172">
    <property type="entry name" value="Zn_clus"/>
    <property type="match status" value="1"/>
</dbReference>
<feature type="compositionally biased region" description="Basic and acidic residues" evidence="7">
    <location>
        <begin position="614"/>
        <end position="629"/>
    </location>
</feature>
<comment type="caution">
    <text evidence="10">The sequence shown here is derived from an EMBL/GenBank/DDBJ whole genome shotgun (WGS) entry which is preliminary data.</text>
</comment>
<name>A0A8T9B3C4_9HELO</name>
<dbReference type="SMART" id="SM00066">
    <property type="entry name" value="GAL4"/>
    <property type="match status" value="1"/>
</dbReference>
<gene>
    <name evidence="10" type="primary">Klf11</name>
    <name evidence="10" type="ORF">LARI1_G007174</name>
</gene>
<keyword evidence="6" id="KW-0863">Zinc-finger</keyword>
<dbReference type="InterPro" id="IPR007219">
    <property type="entry name" value="XnlR_reg_dom"/>
</dbReference>
<dbReference type="PROSITE" id="PS50157">
    <property type="entry name" value="ZINC_FINGER_C2H2_2"/>
    <property type="match status" value="2"/>
</dbReference>
<dbReference type="SUPFAM" id="SSF57667">
    <property type="entry name" value="beta-beta-alpha zinc fingers"/>
    <property type="match status" value="1"/>
</dbReference>
<keyword evidence="2" id="KW-0862">Zinc</keyword>
<dbReference type="CDD" id="cd00067">
    <property type="entry name" value="GAL4"/>
    <property type="match status" value="1"/>
</dbReference>
<dbReference type="SMART" id="SM00355">
    <property type="entry name" value="ZnF_C2H2"/>
    <property type="match status" value="2"/>
</dbReference>
<evidence type="ECO:0000256" key="1">
    <source>
        <dbReference type="ARBA" id="ARBA00022723"/>
    </source>
</evidence>
<dbReference type="SUPFAM" id="SSF57701">
    <property type="entry name" value="Zn2/Cys6 DNA-binding domain"/>
    <property type="match status" value="1"/>
</dbReference>
<dbReference type="Gene3D" id="3.30.160.60">
    <property type="entry name" value="Classic Zinc Finger"/>
    <property type="match status" value="1"/>
</dbReference>
<keyword evidence="4" id="KW-0804">Transcription</keyword>
<dbReference type="GO" id="GO:0006351">
    <property type="term" value="P:DNA-templated transcription"/>
    <property type="evidence" value="ECO:0007669"/>
    <property type="project" value="InterPro"/>
</dbReference>
<evidence type="ECO:0000256" key="4">
    <source>
        <dbReference type="ARBA" id="ARBA00023163"/>
    </source>
</evidence>
<evidence type="ECO:0000256" key="7">
    <source>
        <dbReference type="SAM" id="MobiDB-lite"/>
    </source>
</evidence>
<evidence type="ECO:0000256" key="5">
    <source>
        <dbReference type="ARBA" id="ARBA00023242"/>
    </source>
</evidence>
<organism evidence="10 11">
    <name type="scientific">Lachnellula arida</name>
    <dbReference type="NCBI Taxonomy" id="1316785"/>
    <lineage>
        <taxon>Eukaryota</taxon>
        <taxon>Fungi</taxon>
        <taxon>Dikarya</taxon>
        <taxon>Ascomycota</taxon>
        <taxon>Pezizomycotina</taxon>
        <taxon>Leotiomycetes</taxon>
        <taxon>Helotiales</taxon>
        <taxon>Lachnaceae</taxon>
        <taxon>Lachnellula</taxon>
    </lineage>
</organism>
<dbReference type="PANTHER" id="PTHR47660:SF2">
    <property type="entry name" value="TRANSCRIPTION FACTOR WITH C2H2 AND ZN(2)-CYS(6) DNA BINDING DOMAIN (EUROFUNG)"/>
    <property type="match status" value="1"/>
</dbReference>
<dbReference type="PROSITE" id="PS50048">
    <property type="entry name" value="ZN2_CY6_FUNGAL_2"/>
    <property type="match status" value="1"/>
</dbReference>
<evidence type="ECO:0000259" key="8">
    <source>
        <dbReference type="PROSITE" id="PS50048"/>
    </source>
</evidence>
<keyword evidence="1" id="KW-0479">Metal-binding</keyword>
<dbReference type="CDD" id="cd12148">
    <property type="entry name" value="fungal_TF_MHR"/>
    <property type="match status" value="1"/>
</dbReference>
<dbReference type="GO" id="GO:0003677">
    <property type="term" value="F:DNA binding"/>
    <property type="evidence" value="ECO:0007669"/>
    <property type="project" value="InterPro"/>
</dbReference>
<dbReference type="InterPro" id="IPR001138">
    <property type="entry name" value="Zn2Cys6_DnaBD"/>
</dbReference>
<reference evidence="10 11" key="1">
    <citation type="submission" date="2018-05" db="EMBL/GenBank/DDBJ databases">
        <title>Whole genome sequencing for identification of molecular markers to develop diagnostic detection tools for the regulated plant pathogen Lachnellula willkommii.</title>
        <authorList>
            <person name="Giroux E."/>
            <person name="Bilodeau G."/>
        </authorList>
    </citation>
    <scope>NUCLEOTIDE SEQUENCE [LARGE SCALE GENOMIC DNA]</scope>
    <source>
        <strain evidence="10 11">CBS 203.66</strain>
    </source>
</reference>
<dbReference type="OrthoDB" id="654211at2759"/>
<dbReference type="GO" id="GO:0000981">
    <property type="term" value="F:DNA-binding transcription factor activity, RNA polymerase II-specific"/>
    <property type="evidence" value="ECO:0007669"/>
    <property type="project" value="InterPro"/>
</dbReference>
<keyword evidence="11" id="KW-1185">Reference proteome</keyword>
<keyword evidence="5" id="KW-0539">Nucleus</keyword>
<feature type="domain" description="C2H2-type" evidence="9">
    <location>
        <begin position="43"/>
        <end position="70"/>
    </location>
</feature>
<dbReference type="PROSITE" id="PS00463">
    <property type="entry name" value="ZN2_CY6_FUNGAL_1"/>
    <property type="match status" value="1"/>
</dbReference>
<dbReference type="PANTHER" id="PTHR47660">
    <property type="entry name" value="TRANSCRIPTION FACTOR WITH C2H2 AND ZN(2)-CYS(6) DNA BINDING DOMAIN (EUROFUNG)-RELATED-RELATED"/>
    <property type="match status" value="1"/>
</dbReference>
<accession>A0A8T9B3C4</accession>
<dbReference type="InterPro" id="IPR013087">
    <property type="entry name" value="Znf_C2H2_type"/>
</dbReference>
<evidence type="ECO:0000259" key="9">
    <source>
        <dbReference type="PROSITE" id="PS50157"/>
    </source>
</evidence>
<dbReference type="AlphaFoldDB" id="A0A8T9B3C4"/>